<dbReference type="RefSeq" id="WP_159435967.1">
    <property type="nucleotide sequence ID" value="NZ_FQVA01000001.1"/>
</dbReference>
<evidence type="ECO:0000313" key="1">
    <source>
        <dbReference type="EMBL" id="SHE67619.1"/>
    </source>
</evidence>
<protein>
    <submittedName>
        <fullName evidence="1">Uncharacterized protein</fullName>
    </submittedName>
</protein>
<evidence type="ECO:0000313" key="2">
    <source>
        <dbReference type="Proteomes" id="UP000184170"/>
    </source>
</evidence>
<reference evidence="2" key="1">
    <citation type="submission" date="2016-11" db="EMBL/GenBank/DDBJ databases">
        <authorList>
            <person name="Varghese N."/>
            <person name="Submissions S."/>
        </authorList>
    </citation>
    <scope>NUCLEOTIDE SEQUENCE [LARGE SCALE GENOMIC DNA]</scope>
    <source>
        <strain evidence="2">CGMCC 1.7063</strain>
    </source>
</reference>
<accession>A0A1M4VF83</accession>
<keyword evidence="2" id="KW-1185">Reference proteome</keyword>
<organism evidence="1 2">
    <name type="scientific">Microbulbifer donghaiensis</name>
    <dbReference type="NCBI Taxonomy" id="494016"/>
    <lineage>
        <taxon>Bacteria</taxon>
        <taxon>Pseudomonadati</taxon>
        <taxon>Pseudomonadota</taxon>
        <taxon>Gammaproteobacteria</taxon>
        <taxon>Cellvibrionales</taxon>
        <taxon>Microbulbiferaceae</taxon>
        <taxon>Microbulbifer</taxon>
    </lineage>
</organism>
<dbReference type="Proteomes" id="UP000184170">
    <property type="component" value="Unassembled WGS sequence"/>
</dbReference>
<dbReference type="EMBL" id="FQVA01000001">
    <property type="protein sequence ID" value="SHE67619.1"/>
    <property type="molecule type" value="Genomic_DNA"/>
</dbReference>
<dbReference type="AlphaFoldDB" id="A0A1M4VF83"/>
<name>A0A1M4VF83_9GAMM</name>
<gene>
    <name evidence="1" type="ORF">SAMN04487965_0410</name>
</gene>
<sequence length="52" mass="6085">MKNPNAKLAALCRYLALNTETPAHYVSTLFRIPEREVVKIKGRIKVRRENQF</sequence>
<proteinExistence type="predicted"/>